<keyword evidence="3 9" id="KW-0436">Ligase</keyword>
<dbReference type="Gene3D" id="3.40.50.620">
    <property type="entry name" value="HUPs"/>
    <property type="match status" value="1"/>
</dbReference>
<dbReference type="InterPro" id="IPR015413">
    <property type="entry name" value="Methionyl/Leucyl_tRNA_Synth"/>
</dbReference>
<evidence type="ECO:0000313" key="16">
    <source>
        <dbReference type="Proteomes" id="UP000230137"/>
    </source>
</evidence>
<dbReference type="AlphaFoldDB" id="A0A2M7W4F1"/>
<evidence type="ECO:0000256" key="4">
    <source>
        <dbReference type="ARBA" id="ARBA00022741"/>
    </source>
</evidence>
<dbReference type="Pfam" id="PF00133">
    <property type="entry name" value="tRNA-synt_1"/>
    <property type="match status" value="1"/>
</dbReference>
<dbReference type="Pfam" id="PF08264">
    <property type="entry name" value="Anticodon_1"/>
    <property type="match status" value="1"/>
</dbReference>
<dbReference type="InterPro" id="IPR013155">
    <property type="entry name" value="M/V/L/I-tRNA-synth_anticd-bd"/>
</dbReference>
<dbReference type="InterPro" id="IPR002302">
    <property type="entry name" value="Leu-tRNA-ligase"/>
</dbReference>
<dbReference type="GO" id="GO:0002161">
    <property type="term" value="F:aminoacyl-tRNA deacylase activity"/>
    <property type="evidence" value="ECO:0007669"/>
    <property type="project" value="InterPro"/>
</dbReference>
<feature type="domain" description="Leucyl-tRNA synthetase editing" evidence="14">
    <location>
        <begin position="221"/>
        <end position="421"/>
    </location>
</feature>
<evidence type="ECO:0000256" key="3">
    <source>
        <dbReference type="ARBA" id="ARBA00022598"/>
    </source>
</evidence>
<evidence type="ECO:0000256" key="1">
    <source>
        <dbReference type="ARBA" id="ARBA00005594"/>
    </source>
</evidence>
<reference evidence="16" key="1">
    <citation type="submission" date="2017-09" db="EMBL/GenBank/DDBJ databases">
        <title>Depth-based differentiation of microbial function through sediment-hosted aquifers and enrichment of novel symbionts in the deep terrestrial subsurface.</title>
        <authorList>
            <person name="Probst A.J."/>
            <person name="Ladd B."/>
            <person name="Jarett J.K."/>
            <person name="Geller-Mcgrath D.E."/>
            <person name="Sieber C.M.K."/>
            <person name="Emerson J.B."/>
            <person name="Anantharaman K."/>
            <person name="Thomas B.C."/>
            <person name="Malmstrom R."/>
            <person name="Stieglmeier M."/>
            <person name="Klingl A."/>
            <person name="Woyke T."/>
            <person name="Ryan C.M."/>
            <person name="Banfield J.F."/>
        </authorList>
    </citation>
    <scope>NUCLEOTIDE SEQUENCE [LARGE SCALE GENOMIC DNA]</scope>
</reference>
<organism evidence="15 16">
    <name type="scientific">Candidatus Berkelbacteria bacterium CG_4_10_14_0_2_um_filter_35_9_33_12</name>
    <dbReference type="NCBI Taxonomy" id="1974499"/>
    <lineage>
        <taxon>Bacteria</taxon>
        <taxon>Candidatus Berkelbacteria</taxon>
    </lineage>
</organism>
<dbReference type="Pfam" id="PF09334">
    <property type="entry name" value="tRNA-synt_1g"/>
    <property type="match status" value="1"/>
</dbReference>
<dbReference type="Pfam" id="PF13603">
    <property type="entry name" value="tRNA-synt_1_2"/>
    <property type="match status" value="1"/>
</dbReference>
<dbReference type="InterPro" id="IPR014729">
    <property type="entry name" value="Rossmann-like_a/b/a_fold"/>
</dbReference>
<dbReference type="GO" id="GO:0004823">
    <property type="term" value="F:leucine-tRNA ligase activity"/>
    <property type="evidence" value="ECO:0007669"/>
    <property type="project" value="UniProtKB-UniRule"/>
</dbReference>
<dbReference type="Gene3D" id="3.90.740.10">
    <property type="entry name" value="Valyl/Leucyl/Isoleucyl-tRNA synthetase, editing domain"/>
    <property type="match status" value="1"/>
</dbReference>
<dbReference type="GO" id="GO:0006429">
    <property type="term" value="P:leucyl-tRNA aminoacylation"/>
    <property type="evidence" value="ECO:0007669"/>
    <property type="project" value="UniProtKB-UniRule"/>
</dbReference>
<evidence type="ECO:0000259" key="13">
    <source>
        <dbReference type="Pfam" id="PF09334"/>
    </source>
</evidence>
<dbReference type="EC" id="6.1.1.4" evidence="9"/>
<dbReference type="PANTHER" id="PTHR43740">
    <property type="entry name" value="LEUCYL-TRNA SYNTHETASE"/>
    <property type="match status" value="1"/>
</dbReference>
<evidence type="ECO:0000259" key="11">
    <source>
        <dbReference type="Pfam" id="PF00133"/>
    </source>
</evidence>
<evidence type="ECO:0000256" key="6">
    <source>
        <dbReference type="ARBA" id="ARBA00022917"/>
    </source>
</evidence>
<keyword evidence="5 9" id="KW-0067">ATP-binding</keyword>
<keyword evidence="2 9" id="KW-0963">Cytoplasm</keyword>
<sequence>MRKVYDHKAIEKKWQRVWDEKKVFQTDNDTSKKKKYILDMFPYPSGAGLHVGHPLGYIASDIVSRYYRMNGYRVLHPMGWDAFGLPAENYAIKSGIHPDKITKSNIKTFKRQLRSLGFSYDWSREINTSDPEYYKWTQWIFLKLFEKGLAYKKKALVNWCDSCQTVLANEQVIDGKCERCKKSVIQKELKQWFFKITDYAEELLADIEKLNWSESIKSAQRNWIGKSKGATIKFEIDISNSDGNSKSKKTNLKQILNTNNQISKQYIEVFTTRPDTLFGATYLVCAPEHKQISNFKFQISNWNEVEKYIEESKKKTDLQRSDLSKEKTGVEIKGFKAINPVNNKEIPIWIADYVLNTYGTGAIMAVPAHDERDFEFASKYNIEIIKVIEGGKLPYTGKGKMVNSGKFNGQQSDEIIKKITRLTDGKLTIQYKLRDWLISRQRYWGVPIPIIYCANCGIIPVPEDQLPVELPTDVDFFPNGESPLTNSKTFHAVKCPNCDSPARRESDTMDTFVDSSWYFLAYTTDKISNFKFSRCFNRDLNINESSEQISTANHWLPVDIYVGGAEHAVMHLLYARFITKVLRDIKILDFNEPFMSLKNQGMILAEDGRKMSKSFGNVINPDDIVDVYGADTFRLYEMFIGPFSDTKSWSTKNIAGVNRFIKKLFNIEYQNDGTIEEYTKIKIEQLKKSVSDDILNFSFNTAIAKMMSFIKDKNLHLNKKFWQEFLILFSPFAPYASQELWAMTGEKGLIVNENWVKIDKLKLNESTKDYMVIIGGKKLGSLKLITNISDDEIIEEISKDQIITDKLNNKKIEKIKIHENVIILM</sequence>
<dbReference type="Gene3D" id="1.10.730.10">
    <property type="entry name" value="Isoleucyl-tRNA Synthetase, Domain 1"/>
    <property type="match status" value="1"/>
</dbReference>
<dbReference type="PANTHER" id="PTHR43740:SF2">
    <property type="entry name" value="LEUCINE--TRNA LIGASE, MITOCHONDRIAL"/>
    <property type="match status" value="1"/>
</dbReference>
<comment type="caution">
    <text evidence="15">The sequence shown here is derived from an EMBL/GenBank/DDBJ whole genome shotgun (WGS) entry which is preliminary data.</text>
</comment>
<dbReference type="SUPFAM" id="SSF47323">
    <property type="entry name" value="Anticodon-binding domain of a subclass of class I aminoacyl-tRNA synthetases"/>
    <property type="match status" value="1"/>
</dbReference>
<dbReference type="FunFam" id="3.40.50.620:FF:000077">
    <property type="entry name" value="Leucine--tRNA ligase"/>
    <property type="match status" value="1"/>
</dbReference>
<evidence type="ECO:0000259" key="14">
    <source>
        <dbReference type="Pfam" id="PF13603"/>
    </source>
</evidence>
<feature type="short sequence motif" description="'KMSKS' region" evidence="9">
    <location>
        <begin position="610"/>
        <end position="614"/>
    </location>
</feature>
<dbReference type="InterPro" id="IPR009008">
    <property type="entry name" value="Val/Leu/Ile-tRNA-synth_edit"/>
</dbReference>
<evidence type="ECO:0000256" key="9">
    <source>
        <dbReference type="HAMAP-Rule" id="MF_00049"/>
    </source>
</evidence>
<dbReference type="InterPro" id="IPR002300">
    <property type="entry name" value="aa-tRNA-synth_Ia"/>
</dbReference>
<feature type="domain" description="Methionyl/Valyl/Leucyl/Isoleucyl-tRNA synthetase anticodon-binding" evidence="12">
    <location>
        <begin position="682"/>
        <end position="770"/>
    </location>
</feature>
<comment type="caution">
    <text evidence="9">Lacks conserved residue(s) required for the propagation of feature annotation.</text>
</comment>
<comment type="catalytic activity">
    <reaction evidence="8 9">
        <text>tRNA(Leu) + L-leucine + ATP = L-leucyl-tRNA(Leu) + AMP + diphosphate</text>
        <dbReference type="Rhea" id="RHEA:11688"/>
        <dbReference type="Rhea" id="RHEA-COMP:9613"/>
        <dbReference type="Rhea" id="RHEA-COMP:9622"/>
        <dbReference type="ChEBI" id="CHEBI:30616"/>
        <dbReference type="ChEBI" id="CHEBI:33019"/>
        <dbReference type="ChEBI" id="CHEBI:57427"/>
        <dbReference type="ChEBI" id="CHEBI:78442"/>
        <dbReference type="ChEBI" id="CHEBI:78494"/>
        <dbReference type="ChEBI" id="CHEBI:456215"/>
        <dbReference type="EC" id="6.1.1.4"/>
    </reaction>
</comment>
<dbReference type="FunFam" id="1.10.730.10:FF:000002">
    <property type="entry name" value="Leucine--tRNA ligase"/>
    <property type="match status" value="1"/>
</dbReference>
<dbReference type="EMBL" id="PFQF01000038">
    <property type="protein sequence ID" value="PJA20126.1"/>
    <property type="molecule type" value="Genomic_DNA"/>
</dbReference>
<comment type="subcellular location">
    <subcellularLocation>
        <location evidence="9">Cytoplasm</location>
    </subcellularLocation>
</comment>
<evidence type="ECO:0000256" key="7">
    <source>
        <dbReference type="ARBA" id="ARBA00023146"/>
    </source>
</evidence>
<proteinExistence type="inferred from homology"/>
<feature type="domain" description="Methionyl/Leucyl tRNA synthetase" evidence="13">
    <location>
        <begin position="41"/>
        <end position="182"/>
    </location>
</feature>
<dbReference type="CDD" id="cd00812">
    <property type="entry name" value="LeuRS_core"/>
    <property type="match status" value="1"/>
</dbReference>
<protein>
    <recommendedName>
        <fullName evidence="9">Leucine--tRNA ligase</fullName>
        <ecNumber evidence="9">6.1.1.4</ecNumber>
    </recommendedName>
    <alternativeName>
        <fullName evidence="9">Leucyl-tRNA synthetase</fullName>
        <shortName evidence="9">LeuRS</shortName>
    </alternativeName>
</protein>
<evidence type="ECO:0000313" key="15">
    <source>
        <dbReference type="EMBL" id="PJA20126.1"/>
    </source>
</evidence>
<dbReference type="HAMAP" id="MF_00049_B">
    <property type="entry name" value="Leu_tRNA_synth_B"/>
    <property type="match status" value="1"/>
</dbReference>
<dbReference type="GO" id="GO:0005829">
    <property type="term" value="C:cytosol"/>
    <property type="evidence" value="ECO:0007669"/>
    <property type="project" value="TreeGrafter"/>
</dbReference>
<dbReference type="SUPFAM" id="SSF52374">
    <property type="entry name" value="Nucleotidylyl transferase"/>
    <property type="match status" value="1"/>
</dbReference>
<accession>A0A2M7W4F1</accession>
<feature type="binding site" evidence="9">
    <location>
        <position position="613"/>
    </location>
    <ligand>
        <name>ATP</name>
        <dbReference type="ChEBI" id="CHEBI:30616"/>
    </ligand>
</feature>
<evidence type="ECO:0000256" key="2">
    <source>
        <dbReference type="ARBA" id="ARBA00022490"/>
    </source>
</evidence>
<keyword evidence="4 9" id="KW-0547">Nucleotide-binding</keyword>
<dbReference type="Proteomes" id="UP000230137">
    <property type="component" value="Unassembled WGS sequence"/>
</dbReference>
<comment type="similarity">
    <text evidence="1 9 10">Belongs to the class-I aminoacyl-tRNA synthetase family.</text>
</comment>
<dbReference type="NCBIfam" id="TIGR00396">
    <property type="entry name" value="leuS_bact"/>
    <property type="match status" value="1"/>
</dbReference>
<evidence type="ECO:0000256" key="10">
    <source>
        <dbReference type="RuleBase" id="RU363035"/>
    </source>
</evidence>
<feature type="domain" description="Aminoacyl-tRNA synthetase class Ia" evidence="11">
    <location>
        <begin position="433"/>
        <end position="636"/>
    </location>
</feature>
<name>A0A2M7W4F1_9BACT</name>
<evidence type="ECO:0000256" key="5">
    <source>
        <dbReference type="ARBA" id="ARBA00022840"/>
    </source>
</evidence>
<dbReference type="PRINTS" id="PR00985">
    <property type="entry name" value="TRNASYNTHLEU"/>
</dbReference>
<keyword evidence="7 9" id="KW-0030">Aminoacyl-tRNA synthetase</keyword>
<dbReference type="GO" id="GO:0005524">
    <property type="term" value="F:ATP binding"/>
    <property type="evidence" value="ECO:0007669"/>
    <property type="project" value="UniProtKB-UniRule"/>
</dbReference>
<dbReference type="InterPro" id="IPR025709">
    <property type="entry name" value="Leu_tRNA-synth_edit"/>
</dbReference>
<gene>
    <name evidence="9" type="primary">leuS</name>
    <name evidence="15" type="ORF">COX60_02655</name>
</gene>
<dbReference type="SUPFAM" id="SSF50677">
    <property type="entry name" value="ValRS/IleRS/LeuRS editing domain"/>
    <property type="match status" value="1"/>
</dbReference>
<dbReference type="PROSITE" id="PS00178">
    <property type="entry name" value="AA_TRNA_LIGASE_I"/>
    <property type="match status" value="1"/>
</dbReference>
<evidence type="ECO:0000259" key="12">
    <source>
        <dbReference type="Pfam" id="PF08264"/>
    </source>
</evidence>
<keyword evidence="6 9" id="KW-0648">Protein biosynthesis</keyword>
<dbReference type="InterPro" id="IPR009080">
    <property type="entry name" value="tRNAsynth_Ia_anticodon-bd"/>
</dbReference>
<dbReference type="InterPro" id="IPR001412">
    <property type="entry name" value="aa-tRNA-synth_I_CS"/>
</dbReference>
<evidence type="ECO:0000256" key="8">
    <source>
        <dbReference type="ARBA" id="ARBA00047469"/>
    </source>
</evidence>